<dbReference type="GO" id="GO:0019288">
    <property type="term" value="P:isopentenyl diphosphate biosynthetic process, methylerythritol 4-phosphate pathway"/>
    <property type="evidence" value="ECO:0007669"/>
    <property type="project" value="UniProtKB-UniRule"/>
</dbReference>
<dbReference type="Pfam" id="PF08544">
    <property type="entry name" value="GHMP_kinases_C"/>
    <property type="match status" value="1"/>
</dbReference>
<dbReference type="EMBL" id="CM001487">
    <property type="protein sequence ID" value="EIM57757.1"/>
    <property type="molecule type" value="Genomic_DNA"/>
</dbReference>
<evidence type="ECO:0000259" key="11">
    <source>
        <dbReference type="Pfam" id="PF08544"/>
    </source>
</evidence>
<dbReference type="SUPFAM" id="SSF54211">
    <property type="entry name" value="Ribosomal protein S5 domain 2-like"/>
    <property type="match status" value="1"/>
</dbReference>
<feature type="active site" evidence="9">
    <location>
        <position position="135"/>
    </location>
</feature>
<dbReference type="InterPro" id="IPR020568">
    <property type="entry name" value="Ribosomal_Su5_D2-typ_SF"/>
</dbReference>
<dbReference type="GO" id="GO:0005524">
    <property type="term" value="F:ATP binding"/>
    <property type="evidence" value="ECO:0007669"/>
    <property type="project" value="UniProtKB-UniRule"/>
</dbReference>
<keyword evidence="5 9" id="KW-0547">Nucleotide-binding</keyword>
<dbReference type="AlphaFoldDB" id="I5AVD4"/>
<feature type="domain" description="GHMP kinase N-terminal" evidence="10">
    <location>
        <begin position="65"/>
        <end position="143"/>
    </location>
</feature>
<evidence type="ECO:0000259" key="10">
    <source>
        <dbReference type="Pfam" id="PF00288"/>
    </source>
</evidence>
<keyword evidence="9" id="KW-0414">Isoprene biosynthesis</keyword>
<dbReference type="HAMAP" id="MF_00061">
    <property type="entry name" value="IspE"/>
    <property type="match status" value="1"/>
</dbReference>
<comment type="similarity">
    <text evidence="1 9">Belongs to the GHMP kinase family. IspE subfamily.</text>
</comment>
<reference evidence="12 13" key="2">
    <citation type="submission" date="2012-02" db="EMBL/GenBank/DDBJ databases">
        <title>Improved High-Quality Draft sequence of Eubacterium cellulosolvens 6.</title>
        <authorList>
            <consortium name="US DOE Joint Genome Institute"/>
            <person name="Lucas S."/>
            <person name="Han J."/>
            <person name="Lapidus A."/>
            <person name="Cheng J.-F."/>
            <person name="Goodwin L."/>
            <person name="Pitluck S."/>
            <person name="Peters L."/>
            <person name="Mikhailova N."/>
            <person name="Gu W."/>
            <person name="Detter J.C."/>
            <person name="Han C."/>
            <person name="Tapia R."/>
            <person name="Land M."/>
            <person name="Hauser L."/>
            <person name="Kyrpides N."/>
            <person name="Ivanova N."/>
            <person name="Pagani I."/>
            <person name="Johnson E."/>
            <person name="Mukhopadhyay B."/>
            <person name="Anderson I."/>
            <person name="Woyke T."/>
        </authorList>
    </citation>
    <scope>NUCLEOTIDE SEQUENCE [LARGE SCALE GENOMIC DNA]</scope>
    <source>
        <strain evidence="12 13">6</strain>
    </source>
</reference>
<sequence length="291" mass="31178">MLELKARAKVNLSLDVTGKRADGYHFLRMVMQSVDIYDTLTFMRSKKPGIHLKTNVPSLVDEKKNLVWRAADLLMKRFQIREGVDITLTKRIPAAAGLAGGSADAAVALQGVSRLFGLNLSVQELCEYGVGLGADVPFCIVGGTALCEGVGEKITTLPPLPSCWIVLAKPTVGVSTPYAYRRLDEIGDYPHPDVESQVAAIRVGDLAGVIAAMGNVLEEVAAPEVPAIGQIEDYLRQNGAMAAMMSGSGSTVFGIFSEKEDAQKACDGLELNGLAKDVFLTVPFQEQEEHA</sequence>
<dbReference type="Pfam" id="PF00288">
    <property type="entry name" value="GHMP_kinases_N"/>
    <property type="match status" value="1"/>
</dbReference>
<dbReference type="STRING" id="633697.EubceDRAFT1_1984"/>
<dbReference type="UniPathway" id="UPA00056">
    <property type="reaction ID" value="UER00094"/>
</dbReference>
<dbReference type="EC" id="2.7.1.148" evidence="2 9"/>
<dbReference type="HOGENOM" id="CLU_053057_1_1_9"/>
<dbReference type="PANTHER" id="PTHR43527:SF2">
    <property type="entry name" value="4-DIPHOSPHOCYTIDYL-2-C-METHYL-D-ERYTHRITOL KINASE, CHLOROPLASTIC"/>
    <property type="match status" value="1"/>
</dbReference>
<dbReference type="eggNOG" id="COG1947">
    <property type="taxonomic scope" value="Bacteria"/>
</dbReference>
<keyword evidence="7 9" id="KW-0067">ATP-binding</keyword>
<evidence type="ECO:0000256" key="8">
    <source>
        <dbReference type="ARBA" id="ARBA00032554"/>
    </source>
</evidence>
<evidence type="ECO:0000256" key="5">
    <source>
        <dbReference type="ARBA" id="ARBA00022741"/>
    </source>
</evidence>
<evidence type="ECO:0000313" key="13">
    <source>
        <dbReference type="Proteomes" id="UP000005753"/>
    </source>
</evidence>
<evidence type="ECO:0000256" key="9">
    <source>
        <dbReference type="HAMAP-Rule" id="MF_00061"/>
    </source>
</evidence>
<proteinExistence type="inferred from homology"/>
<dbReference type="SUPFAM" id="SSF55060">
    <property type="entry name" value="GHMP Kinase, C-terminal domain"/>
    <property type="match status" value="1"/>
</dbReference>
<dbReference type="InterPro" id="IPR006204">
    <property type="entry name" value="GHMP_kinase_N_dom"/>
</dbReference>
<keyword evidence="4 9" id="KW-0808">Transferase</keyword>
<keyword evidence="6 9" id="KW-0418">Kinase</keyword>
<dbReference type="Gene3D" id="3.30.70.890">
    <property type="entry name" value="GHMP kinase, C-terminal domain"/>
    <property type="match status" value="1"/>
</dbReference>
<accession>I5AVD4</accession>
<evidence type="ECO:0000256" key="6">
    <source>
        <dbReference type="ARBA" id="ARBA00022777"/>
    </source>
</evidence>
<comment type="catalytic activity">
    <reaction evidence="9">
        <text>4-CDP-2-C-methyl-D-erythritol + ATP = 4-CDP-2-C-methyl-D-erythritol 2-phosphate + ADP + H(+)</text>
        <dbReference type="Rhea" id="RHEA:18437"/>
        <dbReference type="ChEBI" id="CHEBI:15378"/>
        <dbReference type="ChEBI" id="CHEBI:30616"/>
        <dbReference type="ChEBI" id="CHEBI:57823"/>
        <dbReference type="ChEBI" id="CHEBI:57919"/>
        <dbReference type="ChEBI" id="CHEBI:456216"/>
        <dbReference type="EC" id="2.7.1.148"/>
    </reaction>
</comment>
<evidence type="ECO:0000256" key="4">
    <source>
        <dbReference type="ARBA" id="ARBA00022679"/>
    </source>
</evidence>
<evidence type="ECO:0000313" key="12">
    <source>
        <dbReference type="EMBL" id="EIM57757.1"/>
    </source>
</evidence>
<dbReference type="InterPro" id="IPR014721">
    <property type="entry name" value="Ribsml_uS5_D2-typ_fold_subgr"/>
</dbReference>
<keyword evidence="13" id="KW-1185">Reference proteome</keyword>
<gene>
    <name evidence="9" type="primary">ispE</name>
    <name evidence="12" type="ORF">EubceDRAFT1_1984</name>
</gene>
<dbReference type="Gene3D" id="3.30.230.10">
    <property type="match status" value="1"/>
</dbReference>
<comment type="pathway">
    <text evidence="9">Isoprenoid biosynthesis; isopentenyl diphosphate biosynthesis via DXP pathway; isopentenyl diphosphate from 1-deoxy-D-xylulose 5-phosphate: step 3/6.</text>
</comment>
<name>I5AVD4_EUBC6</name>
<comment type="function">
    <text evidence="9">Catalyzes the phosphorylation of the position 2 hydroxy group of 4-diphosphocytidyl-2C-methyl-D-erythritol.</text>
</comment>
<feature type="domain" description="GHMP kinase C-terminal" evidence="11">
    <location>
        <begin position="199"/>
        <end position="269"/>
    </location>
</feature>
<evidence type="ECO:0000256" key="3">
    <source>
        <dbReference type="ARBA" id="ARBA00017473"/>
    </source>
</evidence>
<dbReference type="InterPro" id="IPR036554">
    <property type="entry name" value="GHMP_kinase_C_sf"/>
</dbReference>
<feature type="binding site" evidence="9">
    <location>
        <begin position="93"/>
        <end position="103"/>
    </location>
    <ligand>
        <name>ATP</name>
        <dbReference type="ChEBI" id="CHEBI:30616"/>
    </ligand>
</feature>
<dbReference type="PIRSF" id="PIRSF010376">
    <property type="entry name" value="IspE"/>
    <property type="match status" value="1"/>
</dbReference>
<dbReference type="GO" id="GO:0050515">
    <property type="term" value="F:4-(cytidine 5'-diphospho)-2-C-methyl-D-erythritol kinase activity"/>
    <property type="evidence" value="ECO:0007669"/>
    <property type="project" value="UniProtKB-UniRule"/>
</dbReference>
<evidence type="ECO:0000256" key="7">
    <source>
        <dbReference type="ARBA" id="ARBA00022840"/>
    </source>
</evidence>
<organism evidence="12 13">
    <name type="scientific">Eubacterium cellulosolvens (strain ATCC 43171 / JCM 9499 / 6)</name>
    <name type="common">Cillobacterium cellulosolvens</name>
    <dbReference type="NCBI Taxonomy" id="633697"/>
    <lineage>
        <taxon>Bacteria</taxon>
        <taxon>Bacillati</taxon>
        <taxon>Bacillota</taxon>
        <taxon>Clostridia</taxon>
        <taxon>Eubacteriales</taxon>
        <taxon>Eubacteriaceae</taxon>
        <taxon>Eubacterium</taxon>
    </lineage>
</organism>
<dbReference type="NCBIfam" id="TIGR00154">
    <property type="entry name" value="ispE"/>
    <property type="match status" value="1"/>
</dbReference>
<dbReference type="InterPro" id="IPR004424">
    <property type="entry name" value="IspE"/>
</dbReference>
<evidence type="ECO:0000256" key="2">
    <source>
        <dbReference type="ARBA" id="ARBA00012052"/>
    </source>
</evidence>
<dbReference type="InterPro" id="IPR013750">
    <property type="entry name" value="GHMP_kinase_C_dom"/>
</dbReference>
<evidence type="ECO:0000256" key="1">
    <source>
        <dbReference type="ARBA" id="ARBA00009684"/>
    </source>
</evidence>
<protein>
    <recommendedName>
        <fullName evidence="3 9">4-diphosphocytidyl-2-C-methyl-D-erythritol kinase</fullName>
        <shortName evidence="9">CMK</shortName>
        <ecNumber evidence="2 9">2.7.1.148</ecNumber>
    </recommendedName>
    <alternativeName>
        <fullName evidence="8 9">4-(cytidine-5'-diphospho)-2-C-methyl-D-erythritol kinase</fullName>
    </alternativeName>
</protein>
<dbReference type="PANTHER" id="PTHR43527">
    <property type="entry name" value="4-DIPHOSPHOCYTIDYL-2-C-METHYL-D-ERYTHRITOL KINASE, CHLOROPLASTIC"/>
    <property type="match status" value="1"/>
</dbReference>
<dbReference type="NCBIfam" id="NF011202">
    <property type="entry name" value="PRK14608.1"/>
    <property type="match status" value="1"/>
</dbReference>
<reference evidence="12 13" key="1">
    <citation type="submission" date="2010-08" db="EMBL/GenBank/DDBJ databases">
        <authorList>
            <consortium name="US DOE Joint Genome Institute (JGI-PGF)"/>
            <person name="Lucas S."/>
            <person name="Copeland A."/>
            <person name="Lapidus A."/>
            <person name="Cheng J.-F."/>
            <person name="Bruce D."/>
            <person name="Goodwin L."/>
            <person name="Pitluck S."/>
            <person name="Land M.L."/>
            <person name="Hauser L."/>
            <person name="Chang Y.-J."/>
            <person name="Anderson I.J."/>
            <person name="Johnson E."/>
            <person name="Mulhopadhyay B."/>
            <person name="Kyrpides N."/>
            <person name="Woyke T.J."/>
        </authorList>
    </citation>
    <scope>NUCLEOTIDE SEQUENCE [LARGE SCALE GENOMIC DNA]</scope>
    <source>
        <strain evidence="12 13">6</strain>
    </source>
</reference>
<feature type="active site" evidence="9">
    <location>
        <position position="9"/>
    </location>
</feature>
<dbReference type="GO" id="GO:0016114">
    <property type="term" value="P:terpenoid biosynthetic process"/>
    <property type="evidence" value="ECO:0007669"/>
    <property type="project" value="UniProtKB-UniRule"/>
</dbReference>
<dbReference type="Proteomes" id="UP000005753">
    <property type="component" value="Chromosome"/>
</dbReference>